<gene>
    <name evidence="1" type="ORF">STRATTON_153</name>
</gene>
<organism evidence="1 2">
    <name type="scientific">Erwinia phage vB_EamM_Stratton</name>
    <dbReference type="NCBI Taxonomy" id="1883378"/>
    <lineage>
        <taxon>Viruses</taxon>
        <taxon>Duplodnaviria</taxon>
        <taxon>Heunggongvirae</taxon>
        <taxon>Uroviricota</taxon>
        <taxon>Caudoviricetes</taxon>
        <taxon>Chimalliviridae</taxon>
        <taxon>Erskinevirus</taxon>
        <taxon>Erskinevirus EaH2</taxon>
    </lineage>
</organism>
<proteinExistence type="predicted"/>
<evidence type="ECO:0000313" key="1">
    <source>
        <dbReference type="EMBL" id="ANZ50578.1"/>
    </source>
</evidence>
<dbReference type="Proteomes" id="UP000221949">
    <property type="component" value="Segment"/>
</dbReference>
<protein>
    <submittedName>
        <fullName evidence="1">Uncharacterized protein</fullName>
    </submittedName>
</protein>
<accession>A0A1B2IH41</accession>
<sequence length="142" mass="16445">MFTLNSELRDFVRNNPNVASLVIVIAVNGQDPNEYAIEQYEALLKEAKRAALYAPLPKREHFPEGELGDTIYHDIRAQYFVNQRVFDIEQAPLEGRTFGDMIRNWREELMKDNTIAELSKSFSQTSLDFEQRNIALATHRVI</sequence>
<name>A0A1B2IH41_9CAUD</name>
<reference evidence="2" key="1">
    <citation type="submission" date="2016-06" db="EMBL/GenBank/DDBJ databases">
        <authorList>
            <person name="Berg J.A."/>
            <person name="Stratton M.L."/>
            <person name="Esplin I.D."/>
            <person name="Jensen G.L."/>
            <person name="Merrill B.D."/>
            <person name="Breakwell D.P."/>
            <person name="Hope S."/>
            <person name="Grose J.H."/>
        </authorList>
    </citation>
    <scope>NUCLEOTIDE SEQUENCE [LARGE SCALE GENOMIC DNA]</scope>
</reference>
<evidence type="ECO:0000313" key="2">
    <source>
        <dbReference type="Proteomes" id="UP000221949"/>
    </source>
</evidence>
<dbReference type="EMBL" id="KX397373">
    <property type="protein sequence ID" value="ANZ50578.1"/>
    <property type="molecule type" value="Genomic_DNA"/>
</dbReference>